<dbReference type="PROSITE" id="PS51257">
    <property type="entry name" value="PROKAR_LIPOPROTEIN"/>
    <property type="match status" value="1"/>
</dbReference>
<keyword evidence="2 4" id="KW-0472">Membrane</keyword>
<dbReference type="SUPFAM" id="SSF103088">
    <property type="entry name" value="OmpA-like"/>
    <property type="match status" value="1"/>
</dbReference>
<dbReference type="InterPro" id="IPR006665">
    <property type="entry name" value="OmpA-like"/>
</dbReference>
<dbReference type="PRINTS" id="PR01021">
    <property type="entry name" value="OMPADOMAIN"/>
</dbReference>
<dbReference type="SUPFAM" id="SSF49464">
    <property type="entry name" value="Carboxypeptidase regulatory domain-like"/>
    <property type="match status" value="1"/>
</dbReference>
<evidence type="ECO:0000256" key="3">
    <source>
        <dbReference type="ARBA" id="ARBA00023237"/>
    </source>
</evidence>
<dbReference type="Gene3D" id="2.60.40.1120">
    <property type="entry name" value="Carboxypeptidase-like, regulatory domain"/>
    <property type="match status" value="1"/>
</dbReference>
<dbReference type="CDD" id="cd07185">
    <property type="entry name" value="OmpA_C-like"/>
    <property type="match status" value="1"/>
</dbReference>
<dbReference type="PANTHER" id="PTHR30329">
    <property type="entry name" value="STATOR ELEMENT OF FLAGELLAR MOTOR COMPLEX"/>
    <property type="match status" value="1"/>
</dbReference>
<evidence type="ECO:0000256" key="1">
    <source>
        <dbReference type="ARBA" id="ARBA00004442"/>
    </source>
</evidence>
<keyword evidence="3" id="KW-0998">Cell outer membrane</keyword>
<dbReference type="Proteomes" id="UP000011058">
    <property type="component" value="Chromosome"/>
</dbReference>
<dbReference type="Gene3D" id="3.30.1330.60">
    <property type="entry name" value="OmpA-like domain"/>
    <property type="match status" value="1"/>
</dbReference>
<dbReference type="AlphaFoldDB" id="I0K8M1"/>
<dbReference type="PANTHER" id="PTHR30329:SF21">
    <property type="entry name" value="LIPOPROTEIN YIAD-RELATED"/>
    <property type="match status" value="1"/>
</dbReference>
<feature type="compositionally biased region" description="Low complexity" evidence="5">
    <location>
        <begin position="116"/>
        <end position="125"/>
    </location>
</feature>
<dbReference type="GO" id="GO:0009279">
    <property type="term" value="C:cell outer membrane"/>
    <property type="evidence" value="ECO:0007669"/>
    <property type="project" value="UniProtKB-SubCell"/>
</dbReference>
<dbReference type="Pfam" id="PF13620">
    <property type="entry name" value="CarboxypepD_reg"/>
    <property type="match status" value="1"/>
</dbReference>
<gene>
    <name evidence="7" type="primary">oprF1</name>
    <name evidence="7" type="ORF">FAES_2465</name>
</gene>
<dbReference type="KEGG" id="fae:FAES_2465"/>
<evidence type="ECO:0000313" key="7">
    <source>
        <dbReference type="EMBL" id="CCH00474.1"/>
    </source>
</evidence>
<dbReference type="PROSITE" id="PS51123">
    <property type="entry name" value="OMPA_2"/>
    <property type="match status" value="1"/>
</dbReference>
<dbReference type="Pfam" id="PF00691">
    <property type="entry name" value="OmpA"/>
    <property type="match status" value="1"/>
</dbReference>
<name>I0K8M1_9BACT</name>
<accession>I0K8M1</accession>
<organism evidence="7 8">
    <name type="scientific">Fibrella aestuarina BUZ 2</name>
    <dbReference type="NCBI Taxonomy" id="1166018"/>
    <lineage>
        <taxon>Bacteria</taxon>
        <taxon>Pseudomonadati</taxon>
        <taxon>Bacteroidota</taxon>
        <taxon>Cytophagia</taxon>
        <taxon>Cytophagales</taxon>
        <taxon>Spirosomataceae</taxon>
        <taxon>Fibrella</taxon>
    </lineage>
</organism>
<dbReference type="InterPro" id="IPR050330">
    <property type="entry name" value="Bact_OuterMem_StrucFunc"/>
</dbReference>
<dbReference type="InterPro" id="IPR036737">
    <property type="entry name" value="OmpA-like_sf"/>
</dbReference>
<feature type="domain" description="OmpA-like" evidence="6">
    <location>
        <begin position="174"/>
        <end position="291"/>
    </location>
</feature>
<dbReference type="EMBL" id="HE796683">
    <property type="protein sequence ID" value="CCH00474.1"/>
    <property type="molecule type" value="Genomic_DNA"/>
</dbReference>
<sequence>MSRIVFWSFLWVLGCSVSPVFGQIEKASLEGLVLDGATRQPIVGAKVEAFSMAGKVASSKTTVQDGSFRLSLSAKELYQIIVQAKGYVNSVEQIDFSDPRVVSRVGKTVYLTKSIPTNSTPATASIPPPARPTTEAPAVPTRPRATSATASRPSPPKPVTAASPVGTPPAPALTASVLPAEIESIFFTQSTAEVLPESRGAMDKLVQFLNQNPTLTVELAGHTDNQGDFDQNVLLSRQRAETVKTYVLSKGIAASRIRTRGYGGTRPAKTNNYEETRPMNRRVEVTIVGEK</sequence>
<proteinExistence type="predicted"/>
<protein>
    <submittedName>
        <fullName evidence="7">Outer membrane porin F Root adhesin</fullName>
    </submittedName>
</protein>
<feature type="region of interest" description="Disordered" evidence="5">
    <location>
        <begin position="116"/>
        <end position="167"/>
    </location>
</feature>
<dbReference type="eggNOG" id="COG2885">
    <property type="taxonomic scope" value="Bacteria"/>
</dbReference>
<dbReference type="PATRIC" id="fig|1166018.3.peg.4226"/>
<dbReference type="InterPro" id="IPR006664">
    <property type="entry name" value="OMP_bac"/>
</dbReference>
<comment type="subcellular location">
    <subcellularLocation>
        <location evidence="1">Cell outer membrane</location>
    </subcellularLocation>
</comment>
<reference evidence="7 8" key="1">
    <citation type="journal article" date="2012" name="J. Bacteriol.">
        <title>Genome Sequence of Fibrella aestuarina BUZ 2T, a Filamentous Marine Bacterium.</title>
        <authorList>
            <person name="Filippini M."/>
            <person name="Qi W."/>
            <person name="Blom J."/>
            <person name="Goesmann A."/>
            <person name="Smits T.H."/>
            <person name="Bagheri H.C."/>
        </authorList>
    </citation>
    <scope>NUCLEOTIDE SEQUENCE [LARGE SCALE GENOMIC DNA]</scope>
    <source>
        <strain evidence="8">BUZ 2T</strain>
    </source>
</reference>
<dbReference type="InterPro" id="IPR008969">
    <property type="entry name" value="CarboxyPept-like_regulatory"/>
</dbReference>
<evidence type="ECO:0000256" key="2">
    <source>
        <dbReference type="ARBA" id="ARBA00023136"/>
    </source>
</evidence>
<dbReference type="HOGENOM" id="CLU_955620_0_0_10"/>
<keyword evidence="8" id="KW-1185">Reference proteome</keyword>
<dbReference type="STRING" id="1166018.FAES_2465"/>
<evidence type="ECO:0000256" key="4">
    <source>
        <dbReference type="PROSITE-ProRule" id="PRU00473"/>
    </source>
</evidence>
<feature type="compositionally biased region" description="Low complexity" evidence="5">
    <location>
        <begin position="132"/>
        <end position="152"/>
    </location>
</feature>
<evidence type="ECO:0000259" key="6">
    <source>
        <dbReference type="PROSITE" id="PS51123"/>
    </source>
</evidence>
<evidence type="ECO:0000313" key="8">
    <source>
        <dbReference type="Proteomes" id="UP000011058"/>
    </source>
</evidence>
<evidence type="ECO:0000256" key="5">
    <source>
        <dbReference type="SAM" id="MobiDB-lite"/>
    </source>
</evidence>